<dbReference type="InterPro" id="IPR001810">
    <property type="entry name" value="F-box_dom"/>
</dbReference>
<dbReference type="Gene3D" id="1.20.1280.50">
    <property type="match status" value="1"/>
</dbReference>
<evidence type="ECO:0000259" key="2">
    <source>
        <dbReference type="Pfam" id="PF08268"/>
    </source>
</evidence>
<dbReference type="InterPro" id="IPR036047">
    <property type="entry name" value="F-box-like_dom_sf"/>
</dbReference>
<accession>A0A368PVV9</accession>
<dbReference type="OrthoDB" id="626202at2759"/>
<reference evidence="3" key="1">
    <citation type="journal article" date="2012" name="Nat. Biotechnol.">
        <title>Reference genome sequence of the model plant Setaria.</title>
        <authorList>
            <person name="Bennetzen J.L."/>
            <person name="Schmutz J."/>
            <person name="Wang H."/>
            <person name="Percifield R."/>
            <person name="Hawkins J."/>
            <person name="Pontaroli A.C."/>
            <person name="Estep M."/>
            <person name="Feng L."/>
            <person name="Vaughn J.N."/>
            <person name="Grimwood J."/>
            <person name="Jenkins J."/>
            <person name="Barry K."/>
            <person name="Lindquist E."/>
            <person name="Hellsten U."/>
            <person name="Deshpande S."/>
            <person name="Wang X."/>
            <person name="Wu X."/>
            <person name="Mitros T."/>
            <person name="Triplett J."/>
            <person name="Yang X."/>
            <person name="Ye C.Y."/>
            <person name="Mauro-Herrera M."/>
            <person name="Wang L."/>
            <person name="Li P."/>
            <person name="Sharma M."/>
            <person name="Sharma R."/>
            <person name="Ronald P.C."/>
            <person name="Panaud O."/>
            <person name="Kellogg E.A."/>
            <person name="Brutnell T.P."/>
            <person name="Doust A.N."/>
            <person name="Tuskan G.A."/>
            <person name="Rokhsar D."/>
            <person name="Devos K.M."/>
        </authorList>
    </citation>
    <scope>NUCLEOTIDE SEQUENCE [LARGE SCALE GENOMIC DNA]</scope>
    <source>
        <strain evidence="3">Yugu1</strain>
    </source>
</reference>
<dbReference type="EMBL" id="CM003529">
    <property type="protein sequence ID" value="RCV09865.1"/>
    <property type="molecule type" value="Genomic_DNA"/>
</dbReference>
<reference evidence="3" key="2">
    <citation type="submission" date="2015-07" db="EMBL/GenBank/DDBJ databases">
        <authorList>
            <person name="Noorani M."/>
        </authorList>
    </citation>
    <scope>NUCLEOTIDE SEQUENCE</scope>
    <source>
        <strain evidence="3">Yugu1</strain>
    </source>
</reference>
<dbReference type="InterPro" id="IPR013187">
    <property type="entry name" value="F-box-assoc_dom_typ3"/>
</dbReference>
<dbReference type="AlphaFoldDB" id="A0A368PVV9"/>
<organism evidence="3">
    <name type="scientific">Setaria italica</name>
    <name type="common">Foxtail millet</name>
    <name type="synonym">Panicum italicum</name>
    <dbReference type="NCBI Taxonomy" id="4555"/>
    <lineage>
        <taxon>Eukaryota</taxon>
        <taxon>Viridiplantae</taxon>
        <taxon>Streptophyta</taxon>
        <taxon>Embryophyta</taxon>
        <taxon>Tracheophyta</taxon>
        <taxon>Spermatophyta</taxon>
        <taxon>Magnoliopsida</taxon>
        <taxon>Liliopsida</taxon>
        <taxon>Poales</taxon>
        <taxon>Poaceae</taxon>
        <taxon>PACMAD clade</taxon>
        <taxon>Panicoideae</taxon>
        <taxon>Panicodae</taxon>
        <taxon>Paniceae</taxon>
        <taxon>Cenchrinae</taxon>
        <taxon>Setaria</taxon>
    </lineage>
</organism>
<evidence type="ECO:0000313" key="3">
    <source>
        <dbReference type="EMBL" id="RCV09865.1"/>
    </source>
</evidence>
<dbReference type="Pfam" id="PF00646">
    <property type="entry name" value="F-box"/>
    <property type="match status" value="1"/>
</dbReference>
<dbReference type="PANTHER" id="PTHR35546:SF106">
    <property type="entry name" value="DUF1618 DOMAIN-CONTAINING PROTEIN"/>
    <property type="match status" value="1"/>
</dbReference>
<feature type="domain" description="F-box" evidence="1">
    <location>
        <begin position="19"/>
        <end position="52"/>
    </location>
</feature>
<gene>
    <name evidence="3" type="ORF">SETIT_2G063700v2</name>
</gene>
<protein>
    <submittedName>
        <fullName evidence="3">Uncharacterized protein</fullName>
    </submittedName>
</protein>
<dbReference type="STRING" id="4555.A0A368PVV9"/>
<dbReference type="SUPFAM" id="SSF81383">
    <property type="entry name" value="F-box domain"/>
    <property type="match status" value="1"/>
</dbReference>
<dbReference type="Pfam" id="PF08268">
    <property type="entry name" value="FBA_3"/>
    <property type="match status" value="1"/>
</dbReference>
<proteinExistence type="predicted"/>
<dbReference type="PANTHER" id="PTHR35546">
    <property type="entry name" value="F-BOX PROTEIN INTERACTION DOMAIN PROTEIN-RELATED"/>
    <property type="match status" value="1"/>
</dbReference>
<dbReference type="InterPro" id="IPR055290">
    <property type="entry name" value="At3g26010-like"/>
</dbReference>
<sequence>MDSPKTKRSSEVAVAACPPDDPLVEILSRLHAKPRFRFKCVSKGWRDLITDRLGCRKSPQTLEGFFFLVDEIQSCSDDRSDYGCFIDLLGKPSPLIDFSFTFLTKVPEIDKMVLTGYCNGLLLYGHRRSSDKYDTLGYVVCNPATEEWVAVPSSGWKPPPSPSLEGIEDEQYQVPILQGEHVLTYMLFDPDTSPHFHLVEFWMKSFVELEGVHAYSSEIGVWRPNEGGSWGKSAIIGSSLGSGCVFRGMLHFIVTCTFNVRWQRMIVAVDGEGKTSRTMRWPEDRGHLLFIGQTQGHLHCISGHVDDSDHMNELSIWVLEDYGGEKWVLKHNVSVLQLFGKASCECDSYGVVEIHPKCNMVFFFQYWNQKLISYDMDSKEVRDLYTLVRDDYESIMPYVPYYGSSLALAKKH</sequence>
<name>A0A368PVV9_SETIT</name>
<dbReference type="OMA" id="DYESIMP"/>
<evidence type="ECO:0000259" key="1">
    <source>
        <dbReference type="Pfam" id="PF00646"/>
    </source>
</evidence>
<feature type="domain" description="F-box associated beta-propeller type 3" evidence="2">
    <location>
        <begin position="111"/>
        <end position="383"/>
    </location>
</feature>